<dbReference type="SUPFAM" id="SSF50978">
    <property type="entry name" value="WD40 repeat-like"/>
    <property type="match status" value="1"/>
</dbReference>
<dbReference type="AlphaFoldDB" id="F2UPV1"/>
<dbReference type="PROSITE" id="PS50294">
    <property type="entry name" value="WD_REPEATS_REGION"/>
    <property type="match status" value="1"/>
</dbReference>
<protein>
    <submittedName>
        <fullName evidence="5">Uncharacterized protein</fullName>
    </submittedName>
</protein>
<dbReference type="Gene3D" id="2.130.10.10">
    <property type="entry name" value="YVTN repeat-like/Quinoprotein amine dehydrogenase"/>
    <property type="match status" value="2"/>
</dbReference>
<dbReference type="PROSITE" id="PS50082">
    <property type="entry name" value="WD_REPEATS_2"/>
    <property type="match status" value="2"/>
</dbReference>
<dbReference type="Proteomes" id="UP000007799">
    <property type="component" value="Unassembled WGS sequence"/>
</dbReference>
<evidence type="ECO:0000256" key="2">
    <source>
        <dbReference type="ARBA" id="ARBA00022737"/>
    </source>
</evidence>
<dbReference type="InterPro" id="IPR040067">
    <property type="entry name" value="WDR47"/>
</dbReference>
<keyword evidence="6" id="KW-1185">Reference proteome</keyword>
<dbReference type="RefSeq" id="XP_004988884.1">
    <property type="nucleotide sequence ID" value="XM_004988827.1"/>
</dbReference>
<dbReference type="PANTHER" id="PTHR19863:SF5">
    <property type="entry name" value="WD REPEAT-CONTAINING PROTEIN 47"/>
    <property type="match status" value="1"/>
</dbReference>
<dbReference type="InterPro" id="IPR019775">
    <property type="entry name" value="WD40_repeat_CS"/>
</dbReference>
<dbReference type="Pfam" id="PF00400">
    <property type="entry name" value="WD40"/>
    <property type="match status" value="3"/>
</dbReference>
<dbReference type="KEGG" id="sre:PTSG_10504"/>
<evidence type="ECO:0000256" key="4">
    <source>
        <dbReference type="SAM" id="MobiDB-lite"/>
    </source>
</evidence>
<dbReference type="SMART" id="SM00320">
    <property type="entry name" value="WD40"/>
    <property type="match status" value="5"/>
</dbReference>
<dbReference type="InterPro" id="IPR015943">
    <property type="entry name" value="WD40/YVTN_repeat-like_dom_sf"/>
</dbReference>
<sequence>MTPTHTRGGRAAGGRDDDVIVAETPVAQMLAGNRGGARTAKGDGEGLRFGGAPVTAGDRGGGDDAGARSPTGVRMRVADDGSVVAAPMTSTPRRGRRRRTGHHGDGDGDGDGGGGGHDQSAVLTPQQQHQYRHVGDSGGVNAPPSWDGDGQQSIGLQRREPCPPRFQRQLVGVVEDQLAVRSLSFHPHLPYVAVGANSQTLRLCSTHAFQDNPPMGDGSVPALPVMLQLKRHHRGSIYSLAWSGDGTMLASGSNDKTAHIMRFDGERCELHSHWDIRPHDGTVRDLCFSQREPLLLTAGAGDCSIAGHDFEQCTTVFKYKGHTDQVSAVSNRGDLVLSASLDSTVRLWDMRQDMCIRTITCKGIPATSAAVNPDASHFAVGLETGVAMLFDLRTGKELKQWVPHQSDCRSVEFSHDAHTVLTG</sequence>
<dbReference type="EMBL" id="GL832987">
    <property type="protein sequence ID" value="EGD79656.1"/>
    <property type="molecule type" value="Genomic_DNA"/>
</dbReference>
<feature type="repeat" description="WD" evidence="3">
    <location>
        <begin position="319"/>
        <end position="358"/>
    </location>
</feature>
<dbReference type="STRING" id="946362.F2UPV1"/>
<evidence type="ECO:0000256" key="1">
    <source>
        <dbReference type="ARBA" id="ARBA00022574"/>
    </source>
</evidence>
<dbReference type="OrthoDB" id="187712at2759"/>
<dbReference type="InterPro" id="IPR036322">
    <property type="entry name" value="WD40_repeat_dom_sf"/>
</dbReference>
<feature type="repeat" description="WD" evidence="3">
    <location>
        <begin position="230"/>
        <end position="260"/>
    </location>
</feature>
<keyword evidence="1 3" id="KW-0853">WD repeat</keyword>
<evidence type="ECO:0000313" key="5">
    <source>
        <dbReference type="EMBL" id="EGD79656.1"/>
    </source>
</evidence>
<dbReference type="PROSITE" id="PS00678">
    <property type="entry name" value="WD_REPEATS_1"/>
    <property type="match status" value="1"/>
</dbReference>
<keyword evidence="2" id="KW-0677">Repeat</keyword>
<dbReference type="eggNOG" id="KOG0641">
    <property type="taxonomic scope" value="Eukaryota"/>
</dbReference>
<gene>
    <name evidence="5" type="ORF">PTSG_10504</name>
</gene>
<feature type="region of interest" description="Disordered" evidence="4">
    <location>
        <begin position="30"/>
        <end position="159"/>
    </location>
</feature>
<dbReference type="InterPro" id="IPR001680">
    <property type="entry name" value="WD40_rpt"/>
</dbReference>
<reference evidence="5" key="1">
    <citation type="submission" date="2009-08" db="EMBL/GenBank/DDBJ databases">
        <title>Annotation of Salpingoeca rosetta.</title>
        <authorList>
            <consortium name="The Broad Institute Genome Sequencing Platform"/>
            <person name="Russ C."/>
            <person name="Cuomo C."/>
            <person name="Burger G."/>
            <person name="Gray M.W."/>
            <person name="Holland P.W.H."/>
            <person name="King N."/>
            <person name="Lang F.B.F."/>
            <person name="Roger A.J."/>
            <person name="Ruiz-Trillo I."/>
            <person name="Young S.K."/>
            <person name="Zeng Q."/>
            <person name="Gargeya S."/>
            <person name="Alvarado L."/>
            <person name="Berlin A."/>
            <person name="Chapman S.B."/>
            <person name="Chen Z."/>
            <person name="Freedman E."/>
            <person name="Gellesch M."/>
            <person name="Goldberg J."/>
            <person name="Griggs A."/>
            <person name="Gujja S."/>
            <person name="Heilman E."/>
            <person name="Heiman D."/>
            <person name="Howarth C."/>
            <person name="Mehta T."/>
            <person name="Neiman D."/>
            <person name="Pearson M."/>
            <person name="Roberts A."/>
            <person name="Saif S."/>
            <person name="Shea T."/>
            <person name="Shenoy N."/>
            <person name="Sisk P."/>
            <person name="Stolte C."/>
            <person name="Sykes S."/>
            <person name="White J."/>
            <person name="Yandava C."/>
            <person name="Haas B."/>
            <person name="Nusbaum C."/>
            <person name="Birren B."/>
        </authorList>
    </citation>
    <scope>NUCLEOTIDE SEQUENCE [LARGE SCALE GENOMIC DNA]</scope>
    <source>
        <strain evidence="5">ATCC 50818</strain>
    </source>
</reference>
<evidence type="ECO:0000256" key="3">
    <source>
        <dbReference type="PROSITE-ProRule" id="PRU00221"/>
    </source>
</evidence>
<organism evidence="6">
    <name type="scientific">Salpingoeca rosetta (strain ATCC 50818 / BSB-021)</name>
    <dbReference type="NCBI Taxonomy" id="946362"/>
    <lineage>
        <taxon>Eukaryota</taxon>
        <taxon>Choanoflagellata</taxon>
        <taxon>Craspedida</taxon>
        <taxon>Salpingoecidae</taxon>
        <taxon>Salpingoeca</taxon>
    </lineage>
</organism>
<dbReference type="GeneID" id="16069426"/>
<evidence type="ECO:0000313" key="6">
    <source>
        <dbReference type="Proteomes" id="UP000007799"/>
    </source>
</evidence>
<dbReference type="InParanoid" id="F2UPV1"/>
<proteinExistence type="predicted"/>
<feature type="region of interest" description="Disordered" evidence="4">
    <location>
        <begin position="1"/>
        <end position="20"/>
    </location>
</feature>
<name>F2UPV1_SALR5</name>
<dbReference type="PANTHER" id="PTHR19863">
    <property type="entry name" value="NEMITIN (NEURONAL ENRICHED MAP INTERACTING PROTEIN) HOMOLOG"/>
    <property type="match status" value="1"/>
</dbReference>
<accession>F2UPV1</accession>